<accession>A0AA39LR28</accession>
<evidence type="ECO:0000313" key="1">
    <source>
        <dbReference type="EMBL" id="KAK0406951.1"/>
    </source>
</evidence>
<protein>
    <submittedName>
        <fullName evidence="1">Uncharacterized protein</fullName>
    </submittedName>
</protein>
<reference evidence="1" key="1">
    <citation type="submission" date="2023-06" db="EMBL/GenBank/DDBJ databases">
        <title>Genomic analysis of the entomopathogenic nematode Steinernema hermaphroditum.</title>
        <authorList>
            <person name="Schwarz E.M."/>
            <person name="Heppert J.K."/>
            <person name="Baniya A."/>
            <person name="Schwartz H.T."/>
            <person name="Tan C.-H."/>
            <person name="Antoshechkin I."/>
            <person name="Sternberg P.W."/>
            <person name="Goodrich-Blair H."/>
            <person name="Dillman A.R."/>
        </authorList>
    </citation>
    <scope>NUCLEOTIDE SEQUENCE</scope>
    <source>
        <strain evidence="1">PS9179</strain>
        <tissue evidence="1">Whole animal</tissue>
    </source>
</reference>
<keyword evidence="2" id="KW-1185">Reference proteome</keyword>
<dbReference type="AlphaFoldDB" id="A0AA39LR28"/>
<gene>
    <name evidence="1" type="ORF">QR680_018908</name>
</gene>
<proteinExistence type="predicted"/>
<name>A0AA39LR28_9BILA</name>
<evidence type="ECO:0000313" key="2">
    <source>
        <dbReference type="Proteomes" id="UP001175271"/>
    </source>
</evidence>
<dbReference type="EMBL" id="JAUCMV010000004">
    <property type="protein sequence ID" value="KAK0406951.1"/>
    <property type="molecule type" value="Genomic_DNA"/>
</dbReference>
<sequence length="351" mass="40570">MFLLYLEYVQDYAVPVDNDPLVGHDLDSIHIHWIESRSNFATASLVFVLKVMQARPKHPALIRIRPEYKNLQQFLETKYEKFHGRIAYPVMSFNFLAVADGRYCVGGAEIDDGVFGARFTLRHGVIDVFHVHDISWSDPVDVRTALRSFLEKALQGEPIICAEGQREPVARFVVRLLGGDFEKVLESVHTILEVEISLLSKCCDQYRRHYGKYEDELLIFKEFLDFKRHYSSSIMPCCRMTAQNAIFDIYHMCRMAQLSSNIYQGDVMPPGPHMFALLYAYRGQMCEEAHNGNRLWDSDGTASSLRERRNNDPLIVESPQTAMLAKTEQGDELLKSKEKERNMYITQLNEW</sequence>
<dbReference type="Proteomes" id="UP001175271">
    <property type="component" value="Unassembled WGS sequence"/>
</dbReference>
<comment type="caution">
    <text evidence="1">The sequence shown here is derived from an EMBL/GenBank/DDBJ whole genome shotgun (WGS) entry which is preliminary data.</text>
</comment>
<organism evidence="1 2">
    <name type="scientific">Steinernema hermaphroditum</name>
    <dbReference type="NCBI Taxonomy" id="289476"/>
    <lineage>
        <taxon>Eukaryota</taxon>
        <taxon>Metazoa</taxon>
        <taxon>Ecdysozoa</taxon>
        <taxon>Nematoda</taxon>
        <taxon>Chromadorea</taxon>
        <taxon>Rhabditida</taxon>
        <taxon>Tylenchina</taxon>
        <taxon>Panagrolaimomorpha</taxon>
        <taxon>Strongyloidoidea</taxon>
        <taxon>Steinernematidae</taxon>
        <taxon>Steinernema</taxon>
    </lineage>
</organism>